<dbReference type="RefSeq" id="WP_250339668.1">
    <property type="nucleotide sequence ID" value="NZ_CP063231.1"/>
</dbReference>
<keyword evidence="4" id="KW-1185">Reference proteome</keyword>
<dbReference type="EMBL" id="CP063231">
    <property type="protein sequence ID" value="URL59019.1"/>
    <property type="molecule type" value="Genomic_DNA"/>
</dbReference>
<feature type="chain" id="PRO_5047075926" description="Lysozyme inhibitor LprI-like N-terminal domain-containing protein" evidence="1">
    <location>
        <begin position="22"/>
        <end position="444"/>
    </location>
</feature>
<dbReference type="PANTHER" id="PTHR37549">
    <property type="entry name" value="LIPOPROTEIN LPRI"/>
    <property type="match status" value="1"/>
</dbReference>
<accession>A0ABY4T803</accession>
<dbReference type="InterPro" id="IPR052755">
    <property type="entry name" value="Lysozyme_Inhibitor_LprI"/>
</dbReference>
<feature type="signal peptide" evidence="1">
    <location>
        <begin position="1"/>
        <end position="21"/>
    </location>
</feature>
<sequence length="444" mass="47108">MKTIRLTLAATLWLAPFLAQAAGFDCAKASTAIEKAICASPTVSALDGQLGEAFRAAVSNHPDKRDALTLDQRHWLADRDAAISNALRDHPGKPLAADVADYQGRIDFLRGLDTKAPPPLDRVREALPRLPAGSRDILADLSKAGLPVAVATEVRIDEAKDFPFTPDAPLRKALEELDASSGYRKLPGMPVSSIYSIGGTANCWTEAPFRLEGDHAIAVDPPRAWDSDCMSLHGMARVGDDVIATVLSHPSVDETNLGVSRWEGKRFGPDAVLSLRFDHTLAVTGSACAPAQSPCDGFATAALAAATRYARSPVPGALDRSLQKTAKSRYADLLAAAQSTSGLATKGGVVRTLELPTFGSNLASGQMNMYGEDATFFPIDVQGETLLGLIGHGHIGWRVNDDWLVSAWRLKAGKLEAVASAYVTVQRGVLLLSSIVPPPPPVSH</sequence>
<proteinExistence type="predicted"/>
<evidence type="ECO:0000259" key="2">
    <source>
        <dbReference type="Pfam" id="PF07007"/>
    </source>
</evidence>
<dbReference type="Pfam" id="PF07007">
    <property type="entry name" value="LprI"/>
    <property type="match status" value="1"/>
</dbReference>
<evidence type="ECO:0000313" key="4">
    <source>
        <dbReference type="Proteomes" id="UP001056681"/>
    </source>
</evidence>
<protein>
    <recommendedName>
        <fullName evidence="2">Lysozyme inhibitor LprI-like N-terminal domain-containing protein</fullName>
    </recommendedName>
</protein>
<gene>
    <name evidence="3" type="ORF">IM816_02565</name>
</gene>
<name>A0ABY4T803_9GAMM</name>
<feature type="domain" description="Lysozyme inhibitor LprI-like N-terminal" evidence="2">
    <location>
        <begin position="26"/>
        <end position="83"/>
    </location>
</feature>
<evidence type="ECO:0000256" key="1">
    <source>
        <dbReference type="SAM" id="SignalP"/>
    </source>
</evidence>
<reference evidence="3" key="1">
    <citation type="submission" date="2020-10" db="EMBL/GenBank/DDBJ databases">
        <title>Whole-genome sequence of Luteibacter sp. EIF3.</title>
        <authorList>
            <person name="Friedrich I."/>
            <person name="Hertel R."/>
            <person name="Daniel R."/>
        </authorList>
    </citation>
    <scope>NUCLEOTIDE SEQUENCE</scope>
    <source>
        <strain evidence="3">EIF3</strain>
    </source>
</reference>
<dbReference type="PANTHER" id="PTHR37549:SF1">
    <property type="entry name" value="LIPOPROTEIN LPRI"/>
    <property type="match status" value="1"/>
</dbReference>
<evidence type="ECO:0000313" key="3">
    <source>
        <dbReference type="EMBL" id="URL59019.1"/>
    </source>
</evidence>
<dbReference type="Proteomes" id="UP001056681">
    <property type="component" value="Chromosome"/>
</dbReference>
<dbReference type="InterPro" id="IPR009739">
    <property type="entry name" value="LprI-like_N"/>
</dbReference>
<organism evidence="3 4">
    <name type="scientific">Luteibacter flocculans</name>
    <dbReference type="NCBI Taxonomy" id="2780091"/>
    <lineage>
        <taxon>Bacteria</taxon>
        <taxon>Pseudomonadati</taxon>
        <taxon>Pseudomonadota</taxon>
        <taxon>Gammaproteobacteria</taxon>
        <taxon>Lysobacterales</taxon>
        <taxon>Rhodanobacteraceae</taxon>
        <taxon>Luteibacter</taxon>
    </lineage>
</organism>
<dbReference type="Gene3D" id="1.20.1270.180">
    <property type="match status" value="1"/>
</dbReference>
<keyword evidence="1" id="KW-0732">Signal</keyword>